<comment type="caution">
    <text evidence="1">The sequence shown here is derived from an EMBL/GenBank/DDBJ whole genome shotgun (WGS) entry which is preliminary data.</text>
</comment>
<dbReference type="AlphaFoldDB" id="A0A9Q1DWP7"/>
<dbReference type="GO" id="GO:0002040">
    <property type="term" value="P:sprouting angiogenesis"/>
    <property type="evidence" value="ECO:0007669"/>
    <property type="project" value="TreeGrafter"/>
</dbReference>
<sequence>MGQLRNAVKIPSTELLSLQQFDTEQSFLKKIRNFLDSTPDDKMLIIQTDFDEGTQSASILASAKYSAINEINKVGEEEMTGKIFVYFITKLPRVEGGTSYVGFHGGNWSSVHIDDLRRSSDIVSDIKALRGISISQLFQDATDPTEAMEVEGAMPDPADRGLWEVLDTTALVRSCVQSAVSMLRDQPEGGARCTRRVEILLTLLADNEETSATFLKTVKRRLHSLLEAEESHTLSPKNWVFKEASNVNALQEGGTFKHTLWKRVQDAVVPLLAHLVSVLDRDRNLDLLLDCNSGELVKKLWLDLFGDESLLDVPYTRPDHSAELQTVQVQSLIRVGQGAGCTLPFSWRIREQLEEVWTQVQQRDDHTQRKFEEIFGSTHLGQLISQTDEETQRELFQRYLQDFVSMTMKVTSEDELQLLCGALTSCINELRARRSAPGPPALPWVHVAYQHYRARLHNLHRMLALLPSLAPPLLATPAPGDTGEMALDVLAALACVELLEPQDLGVEAQRLAWLGRVRSLQLPLQLVCALQEPPHWRPRSHALIGRVRNGWNRIFVLSLFVEHLLLWAESGEEEEELTALTLEHALRLGRVLEKNSDLKMEAPFVAVIEVLKSCKDGSSRRVFSKA</sequence>
<evidence type="ECO:0000313" key="1">
    <source>
        <dbReference type="EMBL" id="KAJ8283187.1"/>
    </source>
</evidence>
<organism evidence="1 2">
    <name type="scientific">Conger conger</name>
    <name type="common">Conger eel</name>
    <name type="synonym">Muraena conger</name>
    <dbReference type="NCBI Taxonomy" id="82655"/>
    <lineage>
        <taxon>Eukaryota</taxon>
        <taxon>Metazoa</taxon>
        <taxon>Chordata</taxon>
        <taxon>Craniata</taxon>
        <taxon>Vertebrata</taxon>
        <taxon>Euteleostomi</taxon>
        <taxon>Actinopterygii</taxon>
        <taxon>Neopterygii</taxon>
        <taxon>Teleostei</taxon>
        <taxon>Anguilliformes</taxon>
        <taxon>Congridae</taxon>
        <taxon>Conger</taxon>
    </lineage>
</organism>
<dbReference type="InterPro" id="IPR031248">
    <property type="entry name" value="RNF213"/>
</dbReference>
<dbReference type="GO" id="GO:0016887">
    <property type="term" value="F:ATP hydrolysis activity"/>
    <property type="evidence" value="ECO:0007669"/>
    <property type="project" value="InterPro"/>
</dbReference>
<dbReference type="GO" id="GO:0004842">
    <property type="term" value="F:ubiquitin-protein transferase activity"/>
    <property type="evidence" value="ECO:0007669"/>
    <property type="project" value="InterPro"/>
</dbReference>
<evidence type="ECO:0000313" key="2">
    <source>
        <dbReference type="Proteomes" id="UP001152803"/>
    </source>
</evidence>
<dbReference type="GO" id="GO:0016020">
    <property type="term" value="C:membrane"/>
    <property type="evidence" value="ECO:0007669"/>
    <property type="project" value="TreeGrafter"/>
</dbReference>
<name>A0A9Q1DWP7_CONCO</name>
<gene>
    <name evidence="1" type="ORF">COCON_G00020370</name>
</gene>
<accession>A0A9Q1DWP7</accession>
<dbReference type="PANTHER" id="PTHR22605">
    <property type="entry name" value="RZ-TYPE DOMAIN-CONTAINING PROTEIN"/>
    <property type="match status" value="1"/>
</dbReference>
<dbReference type="GO" id="GO:0005829">
    <property type="term" value="C:cytosol"/>
    <property type="evidence" value="ECO:0007669"/>
    <property type="project" value="TreeGrafter"/>
</dbReference>
<dbReference type="Proteomes" id="UP001152803">
    <property type="component" value="Unassembled WGS sequence"/>
</dbReference>
<protein>
    <submittedName>
        <fullName evidence="1">Uncharacterized protein</fullName>
    </submittedName>
</protein>
<dbReference type="GO" id="GO:2000051">
    <property type="term" value="P:negative regulation of non-canonical Wnt signaling pathway"/>
    <property type="evidence" value="ECO:0007669"/>
    <property type="project" value="TreeGrafter"/>
</dbReference>
<proteinExistence type="predicted"/>
<dbReference type="PANTHER" id="PTHR22605:SF18">
    <property type="entry name" value="E3 UBIQUITIN-PROTEIN LIGASE RNF213-ALPHA"/>
    <property type="match status" value="1"/>
</dbReference>
<reference evidence="1" key="1">
    <citation type="journal article" date="2023" name="Science">
        <title>Genome structures resolve the early diversification of teleost fishes.</title>
        <authorList>
            <person name="Parey E."/>
            <person name="Louis A."/>
            <person name="Montfort J."/>
            <person name="Bouchez O."/>
            <person name="Roques C."/>
            <person name="Iampietro C."/>
            <person name="Lluch J."/>
            <person name="Castinel A."/>
            <person name="Donnadieu C."/>
            <person name="Desvignes T."/>
            <person name="Floi Bucao C."/>
            <person name="Jouanno E."/>
            <person name="Wen M."/>
            <person name="Mejri S."/>
            <person name="Dirks R."/>
            <person name="Jansen H."/>
            <person name="Henkel C."/>
            <person name="Chen W.J."/>
            <person name="Zahm M."/>
            <person name="Cabau C."/>
            <person name="Klopp C."/>
            <person name="Thompson A.W."/>
            <person name="Robinson-Rechavi M."/>
            <person name="Braasch I."/>
            <person name="Lecointre G."/>
            <person name="Bobe J."/>
            <person name="Postlethwait J.H."/>
            <person name="Berthelot C."/>
            <person name="Roest Crollius H."/>
            <person name="Guiguen Y."/>
        </authorList>
    </citation>
    <scope>NUCLEOTIDE SEQUENCE</scope>
    <source>
        <strain evidence="1">Concon-B</strain>
    </source>
</reference>
<keyword evidence="2" id="KW-1185">Reference proteome</keyword>
<dbReference type="OrthoDB" id="2423195at2759"/>
<dbReference type="GO" id="GO:0006511">
    <property type="term" value="P:ubiquitin-dependent protein catabolic process"/>
    <property type="evidence" value="ECO:0007669"/>
    <property type="project" value="TreeGrafter"/>
</dbReference>
<dbReference type="EMBL" id="JAFJMO010000002">
    <property type="protein sequence ID" value="KAJ8283187.1"/>
    <property type="molecule type" value="Genomic_DNA"/>
</dbReference>
<dbReference type="GO" id="GO:0005730">
    <property type="term" value="C:nucleolus"/>
    <property type="evidence" value="ECO:0007669"/>
    <property type="project" value="TreeGrafter"/>
</dbReference>